<dbReference type="InterPro" id="IPR029063">
    <property type="entry name" value="SAM-dependent_MTases_sf"/>
</dbReference>
<dbReference type="Proteomes" id="UP000800235">
    <property type="component" value="Unassembled WGS sequence"/>
</dbReference>
<name>A0A9P4NPG3_9PEZI</name>
<feature type="compositionally biased region" description="Polar residues" evidence="1">
    <location>
        <begin position="1"/>
        <end position="13"/>
    </location>
</feature>
<proteinExistence type="predicted"/>
<dbReference type="Gene3D" id="3.40.50.150">
    <property type="entry name" value="Vaccinia Virus protein VP39"/>
    <property type="match status" value="1"/>
</dbReference>
<reference evidence="2" key="1">
    <citation type="journal article" date="2020" name="Stud. Mycol.">
        <title>101 Dothideomycetes genomes: a test case for predicting lifestyles and emergence of pathogens.</title>
        <authorList>
            <person name="Haridas S."/>
            <person name="Albert R."/>
            <person name="Binder M."/>
            <person name="Bloem J."/>
            <person name="Labutti K."/>
            <person name="Salamov A."/>
            <person name="Andreopoulos B."/>
            <person name="Baker S."/>
            <person name="Barry K."/>
            <person name="Bills G."/>
            <person name="Bluhm B."/>
            <person name="Cannon C."/>
            <person name="Castanera R."/>
            <person name="Culley D."/>
            <person name="Daum C."/>
            <person name="Ezra D."/>
            <person name="Gonzalez J."/>
            <person name="Henrissat B."/>
            <person name="Kuo A."/>
            <person name="Liang C."/>
            <person name="Lipzen A."/>
            <person name="Lutzoni F."/>
            <person name="Magnuson J."/>
            <person name="Mondo S."/>
            <person name="Nolan M."/>
            <person name="Ohm R."/>
            <person name="Pangilinan J."/>
            <person name="Park H.-J."/>
            <person name="Ramirez L."/>
            <person name="Alfaro M."/>
            <person name="Sun H."/>
            <person name="Tritt A."/>
            <person name="Yoshinaga Y."/>
            <person name="Zwiers L.-H."/>
            <person name="Turgeon B."/>
            <person name="Goodwin S."/>
            <person name="Spatafora J."/>
            <person name="Crous P."/>
            <person name="Grigoriev I."/>
        </authorList>
    </citation>
    <scope>NUCLEOTIDE SEQUENCE</scope>
    <source>
        <strain evidence="2">CBS 130266</strain>
    </source>
</reference>
<protein>
    <recommendedName>
        <fullName evidence="4">Methyltransferase</fullName>
    </recommendedName>
</protein>
<dbReference type="OrthoDB" id="2013972at2759"/>
<dbReference type="SUPFAM" id="SSF53335">
    <property type="entry name" value="S-adenosyl-L-methionine-dependent methyltransferases"/>
    <property type="match status" value="1"/>
</dbReference>
<accession>A0A9P4NPG3</accession>
<dbReference type="EMBL" id="MU007049">
    <property type="protein sequence ID" value="KAF2429240.1"/>
    <property type="molecule type" value="Genomic_DNA"/>
</dbReference>
<evidence type="ECO:0000313" key="3">
    <source>
        <dbReference type="Proteomes" id="UP000800235"/>
    </source>
</evidence>
<feature type="region of interest" description="Disordered" evidence="1">
    <location>
        <begin position="1"/>
        <end position="27"/>
    </location>
</feature>
<evidence type="ECO:0008006" key="4">
    <source>
        <dbReference type="Google" id="ProtNLM"/>
    </source>
</evidence>
<evidence type="ECO:0000313" key="2">
    <source>
        <dbReference type="EMBL" id="KAF2429240.1"/>
    </source>
</evidence>
<dbReference type="CDD" id="cd02440">
    <property type="entry name" value="AdoMet_MTases"/>
    <property type="match status" value="1"/>
</dbReference>
<organism evidence="2 3">
    <name type="scientific">Tothia fuscella</name>
    <dbReference type="NCBI Taxonomy" id="1048955"/>
    <lineage>
        <taxon>Eukaryota</taxon>
        <taxon>Fungi</taxon>
        <taxon>Dikarya</taxon>
        <taxon>Ascomycota</taxon>
        <taxon>Pezizomycotina</taxon>
        <taxon>Dothideomycetes</taxon>
        <taxon>Pleosporomycetidae</taxon>
        <taxon>Venturiales</taxon>
        <taxon>Cylindrosympodiaceae</taxon>
        <taxon>Tothia</taxon>
    </lineage>
</organism>
<sequence>MNFNNNQTGQISVDSDRDSAYGDSGITSETSSLRSEVFEYVYENGRRYHSYRQGAYWGPNDEQAQDNLDLYNHIFAMSLNGRLYLAPIDSHPQRVLDIGTGTGIWAMDFADAHPSASVSATDLSPIQPDKVPPNLEFFVDDFTAPWTFAPQQSTSYMRAISVVARSPDDSTKGTYAEKYSVLALESKAGSVNVVYQTFKWPMGTWPKNPKLKQIGAYNRIAFEDGVEGWTMHLFTNYLGWQREEVQVFIAGLRRENRDPKIHGYQNISICYGQRPSHGAS</sequence>
<comment type="caution">
    <text evidence="2">The sequence shown here is derived from an EMBL/GenBank/DDBJ whole genome shotgun (WGS) entry which is preliminary data.</text>
</comment>
<dbReference type="AlphaFoldDB" id="A0A9P4NPG3"/>
<evidence type="ECO:0000256" key="1">
    <source>
        <dbReference type="SAM" id="MobiDB-lite"/>
    </source>
</evidence>
<dbReference type="PANTHER" id="PTHR43591">
    <property type="entry name" value="METHYLTRANSFERASE"/>
    <property type="match status" value="1"/>
</dbReference>
<gene>
    <name evidence="2" type="ORF">EJ08DRAFT_671167</name>
</gene>
<dbReference type="PANTHER" id="PTHR43591:SF10">
    <property type="entry name" value="ABC TRANSMEMBRANE TYPE-1 DOMAIN-CONTAINING PROTEIN-RELATED"/>
    <property type="match status" value="1"/>
</dbReference>
<dbReference type="Pfam" id="PF13489">
    <property type="entry name" value="Methyltransf_23"/>
    <property type="match status" value="1"/>
</dbReference>
<keyword evidence="3" id="KW-1185">Reference proteome</keyword>
<dbReference type="GO" id="GO:0008168">
    <property type="term" value="F:methyltransferase activity"/>
    <property type="evidence" value="ECO:0007669"/>
    <property type="project" value="TreeGrafter"/>
</dbReference>